<dbReference type="InterPro" id="IPR004358">
    <property type="entry name" value="Sig_transdc_His_kin-like_C"/>
</dbReference>
<dbReference type="InterPro" id="IPR050351">
    <property type="entry name" value="BphY/WalK/GraS-like"/>
</dbReference>
<dbReference type="InterPro" id="IPR003594">
    <property type="entry name" value="HATPase_dom"/>
</dbReference>
<dbReference type="AlphaFoldDB" id="A0A377PWR8"/>
<reference evidence="10 11" key="1">
    <citation type="journal article" date="2014" name="Genome Announc.">
        <title>Draft genome sequences of eight enterohepatic helicobacter species isolated from both laboratory and wild rodents.</title>
        <authorList>
            <person name="Sheh A."/>
            <person name="Shen Z."/>
            <person name="Fox J.G."/>
        </authorList>
    </citation>
    <scope>NUCLEOTIDE SEQUENCE [LARGE SCALE GENOMIC DNA]</scope>
    <source>
        <strain evidence="10 11">ST1</strain>
    </source>
</reference>
<dbReference type="SUPFAM" id="SSF55874">
    <property type="entry name" value="ATPase domain of HSP90 chaperone/DNA topoisomerase II/histidine kinase"/>
    <property type="match status" value="1"/>
</dbReference>
<dbReference type="InterPro" id="IPR005467">
    <property type="entry name" value="His_kinase_dom"/>
</dbReference>
<dbReference type="Gene3D" id="3.30.450.20">
    <property type="entry name" value="PAS domain"/>
    <property type="match status" value="1"/>
</dbReference>
<dbReference type="SMART" id="SM00388">
    <property type="entry name" value="HisKA"/>
    <property type="match status" value="1"/>
</dbReference>
<evidence type="ECO:0000256" key="3">
    <source>
        <dbReference type="ARBA" id="ARBA00022553"/>
    </source>
</evidence>
<dbReference type="SUPFAM" id="SSF47384">
    <property type="entry name" value="Homodimeric domain of signal transducing histidine kinase"/>
    <property type="match status" value="1"/>
</dbReference>
<dbReference type="EMBL" id="JRPD02000012">
    <property type="protein sequence ID" value="TLE00011.1"/>
    <property type="molecule type" value="Genomic_DNA"/>
</dbReference>
<dbReference type="SMART" id="SM00387">
    <property type="entry name" value="HATPase_c"/>
    <property type="match status" value="1"/>
</dbReference>
<dbReference type="InterPro" id="IPR036097">
    <property type="entry name" value="HisK_dim/P_sf"/>
</dbReference>
<keyword evidence="7" id="KW-0472">Membrane</keyword>
<dbReference type="PRINTS" id="PR00344">
    <property type="entry name" value="BCTRLSENSOR"/>
</dbReference>
<dbReference type="PANTHER" id="PTHR45453">
    <property type="entry name" value="PHOSPHATE REGULON SENSOR PROTEIN PHOR"/>
    <property type="match status" value="1"/>
</dbReference>
<dbReference type="GO" id="GO:0000155">
    <property type="term" value="F:phosphorelay sensor kinase activity"/>
    <property type="evidence" value="ECO:0007669"/>
    <property type="project" value="InterPro"/>
</dbReference>
<gene>
    <name evidence="9" type="primary">phoR</name>
    <name evidence="10" type="ORF">LS73_006145</name>
    <name evidence="9" type="ORF">NCTC12714_01902</name>
</gene>
<keyword evidence="7" id="KW-1133">Transmembrane helix</keyword>
<dbReference type="Proteomes" id="UP000029922">
    <property type="component" value="Unassembled WGS sequence"/>
</dbReference>
<dbReference type="Gene3D" id="3.30.565.10">
    <property type="entry name" value="Histidine kinase-like ATPase, C-terminal domain"/>
    <property type="match status" value="1"/>
</dbReference>
<dbReference type="RefSeq" id="WP_104692222.1">
    <property type="nucleotide sequence ID" value="NZ_FZML01000030.1"/>
</dbReference>
<evidence type="ECO:0000313" key="12">
    <source>
        <dbReference type="Proteomes" id="UP000255139"/>
    </source>
</evidence>
<dbReference type="Pfam" id="PF02518">
    <property type="entry name" value="HATPase_c"/>
    <property type="match status" value="1"/>
</dbReference>
<keyword evidence="3" id="KW-0597">Phosphoprotein</keyword>
<evidence type="ECO:0000313" key="9">
    <source>
        <dbReference type="EMBL" id="STQ87085.1"/>
    </source>
</evidence>
<dbReference type="EC" id="2.7.13.3" evidence="2"/>
<dbReference type="PROSITE" id="PS50109">
    <property type="entry name" value="HIS_KIN"/>
    <property type="match status" value="1"/>
</dbReference>
<dbReference type="GO" id="GO:0005886">
    <property type="term" value="C:plasma membrane"/>
    <property type="evidence" value="ECO:0007669"/>
    <property type="project" value="TreeGrafter"/>
</dbReference>
<keyword evidence="12" id="KW-1185">Reference proteome</keyword>
<sequence>MQKKIFYSIFLSCIGLLIIGNIFLVFVLESFFTKIIFNELKKEAMLLSELDDKLLSLSQSQLSHYLSHRISLIDEKGEVIYDNFATYPLENHSSREEFKQAINENEGFYSRYSNTLKQDYLYYARKISFHNQNYILRLSTAKSSVFSLIFAILPFIAIEFTLCLIICFILARYLSNSILKPILKVDIKNLKKDSLYQELHSFIDKIKTQNKTIKNQFKKLKQKQREMLLLTQNISDGLILLDNYGKILSFNKSAQDIFIQLELILNITQINQELFKQKIVFLLQDFKQNKSSSHQEFFTFAKKEYEFVFSPIYSNTKFKGMLIIIRNLTKDKQMQKLRKEFSANVSHELKTPLTSILASSEMIKNNLIPQQDLPYFIDKIHTESKRLLSMIEEILMLTFFDEKNSEVHMKSKVSLSKIVQINQKHFEFLAREKDISFILECEECYVLGVEEFLQNMIYNLWDNAIKYNNHGGYVKVYLKNTQNGVLLSVEDNGVGIAKKHQERIFERFYCVDKSRSKKLGGTGLGLSIVKSIANYHQAILEVQSKENEGSKFMILFPR</sequence>
<evidence type="ECO:0000259" key="8">
    <source>
        <dbReference type="PROSITE" id="PS50109"/>
    </source>
</evidence>
<evidence type="ECO:0000256" key="4">
    <source>
        <dbReference type="ARBA" id="ARBA00022679"/>
    </source>
</evidence>
<protein>
    <recommendedName>
        <fullName evidence="2">histidine kinase</fullName>
        <ecNumber evidence="2">2.7.13.3</ecNumber>
    </recommendedName>
</protein>
<dbReference type="Pfam" id="PF00512">
    <property type="entry name" value="HisKA"/>
    <property type="match status" value="1"/>
</dbReference>
<dbReference type="CDD" id="cd00082">
    <property type="entry name" value="HisKA"/>
    <property type="match status" value="1"/>
</dbReference>
<dbReference type="CDD" id="cd00075">
    <property type="entry name" value="HATPase"/>
    <property type="match status" value="1"/>
</dbReference>
<dbReference type="InterPro" id="IPR031967">
    <property type="entry name" value="PhoR_single_Cache-like_dom"/>
</dbReference>
<evidence type="ECO:0000313" key="11">
    <source>
        <dbReference type="Proteomes" id="UP000029922"/>
    </source>
</evidence>
<keyword evidence="5 9" id="KW-0418">Kinase</keyword>
<evidence type="ECO:0000256" key="7">
    <source>
        <dbReference type="SAM" id="Phobius"/>
    </source>
</evidence>
<dbReference type="GO" id="GO:0004721">
    <property type="term" value="F:phosphoprotein phosphatase activity"/>
    <property type="evidence" value="ECO:0007669"/>
    <property type="project" value="TreeGrafter"/>
</dbReference>
<dbReference type="Gene3D" id="1.10.287.130">
    <property type="match status" value="1"/>
</dbReference>
<dbReference type="GO" id="GO:0016036">
    <property type="term" value="P:cellular response to phosphate starvation"/>
    <property type="evidence" value="ECO:0007669"/>
    <property type="project" value="TreeGrafter"/>
</dbReference>
<dbReference type="Pfam" id="PF16736">
    <property type="entry name" value="sCache_like"/>
    <property type="match status" value="1"/>
</dbReference>
<feature type="domain" description="Histidine kinase" evidence="8">
    <location>
        <begin position="344"/>
        <end position="558"/>
    </location>
</feature>
<dbReference type="PANTHER" id="PTHR45453:SF1">
    <property type="entry name" value="PHOSPHATE REGULON SENSOR PROTEIN PHOR"/>
    <property type="match status" value="1"/>
</dbReference>
<dbReference type="InterPro" id="IPR036890">
    <property type="entry name" value="HATPase_C_sf"/>
</dbReference>
<dbReference type="InterPro" id="IPR003661">
    <property type="entry name" value="HisK_dim/P_dom"/>
</dbReference>
<organism evidence="9 12">
    <name type="scientific">Helicobacter muridarum</name>
    <dbReference type="NCBI Taxonomy" id="216"/>
    <lineage>
        <taxon>Bacteria</taxon>
        <taxon>Pseudomonadati</taxon>
        <taxon>Campylobacterota</taxon>
        <taxon>Epsilonproteobacteria</taxon>
        <taxon>Campylobacterales</taxon>
        <taxon>Helicobacteraceae</taxon>
        <taxon>Helicobacter</taxon>
    </lineage>
</organism>
<keyword evidence="4 9" id="KW-0808">Transferase</keyword>
<dbReference type="Proteomes" id="UP000255139">
    <property type="component" value="Unassembled WGS sequence"/>
</dbReference>
<evidence type="ECO:0000256" key="2">
    <source>
        <dbReference type="ARBA" id="ARBA00012438"/>
    </source>
</evidence>
<comment type="catalytic activity">
    <reaction evidence="1">
        <text>ATP + protein L-histidine = ADP + protein N-phospho-L-histidine.</text>
        <dbReference type="EC" id="2.7.13.3"/>
    </reaction>
</comment>
<feature type="transmembrane region" description="Helical" evidence="7">
    <location>
        <begin position="145"/>
        <end position="171"/>
    </location>
</feature>
<proteinExistence type="predicted"/>
<keyword evidence="7" id="KW-0812">Transmembrane</keyword>
<dbReference type="FunFam" id="3.30.565.10:FF:000006">
    <property type="entry name" value="Sensor histidine kinase WalK"/>
    <property type="match status" value="1"/>
</dbReference>
<evidence type="ECO:0000256" key="6">
    <source>
        <dbReference type="ARBA" id="ARBA00023012"/>
    </source>
</evidence>
<accession>A0A377PWR8</accession>
<dbReference type="EMBL" id="UGJE01000002">
    <property type="protein sequence ID" value="STQ87085.1"/>
    <property type="molecule type" value="Genomic_DNA"/>
</dbReference>
<evidence type="ECO:0000256" key="1">
    <source>
        <dbReference type="ARBA" id="ARBA00000085"/>
    </source>
</evidence>
<evidence type="ECO:0000313" key="10">
    <source>
        <dbReference type="EMBL" id="TLE00011.1"/>
    </source>
</evidence>
<reference evidence="9 12" key="2">
    <citation type="submission" date="2018-06" db="EMBL/GenBank/DDBJ databases">
        <authorList>
            <consortium name="Pathogen Informatics"/>
            <person name="Doyle S."/>
        </authorList>
    </citation>
    <scope>NUCLEOTIDE SEQUENCE [LARGE SCALE GENOMIC DNA]</scope>
    <source>
        <strain evidence="9 12">NCTC12714</strain>
    </source>
</reference>
<evidence type="ECO:0000256" key="5">
    <source>
        <dbReference type="ARBA" id="ARBA00022777"/>
    </source>
</evidence>
<dbReference type="OrthoDB" id="9813151at2"/>
<name>A0A377PWR8_9HELI</name>
<keyword evidence="6" id="KW-0902">Two-component regulatory system</keyword>
<feature type="transmembrane region" description="Helical" evidence="7">
    <location>
        <begin position="6"/>
        <end position="32"/>
    </location>
</feature>